<evidence type="ECO:0000259" key="8">
    <source>
        <dbReference type="Pfam" id="PF22732"/>
    </source>
</evidence>
<dbReference type="GO" id="GO:0000123">
    <property type="term" value="C:histone acetyltransferase complex"/>
    <property type="evidence" value="ECO:0007669"/>
    <property type="project" value="TreeGrafter"/>
</dbReference>
<keyword evidence="4" id="KW-0804">Transcription</keyword>
<proteinExistence type="predicted"/>
<dbReference type="Pfam" id="PF22732">
    <property type="entry name" value="MSL3_chromo-like"/>
    <property type="match status" value="1"/>
</dbReference>
<dbReference type="InterPro" id="IPR038217">
    <property type="entry name" value="MRG_C_sf"/>
</dbReference>
<dbReference type="EMBL" id="SNRW01013546">
    <property type="protein sequence ID" value="KAA6372500.1"/>
    <property type="molecule type" value="Genomic_DNA"/>
</dbReference>
<feature type="compositionally biased region" description="Basic residues" evidence="6">
    <location>
        <begin position="97"/>
        <end position="110"/>
    </location>
</feature>
<feature type="domain" description="MSL3 chromodomain-like" evidence="8">
    <location>
        <begin position="15"/>
        <end position="81"/>
    </location>
</feature>
<dbReference type="SUPFAM" id="SSF54160">
    <property type="entry name" value="Chromo domain-like"/>
    <property type="match status" value="1"/>
</dbReference>
<dbReference type="Proteomes" id="UP000324800">
    <property type="component" value="Unassembled WGS sequence"/>
</dbReference>
<dbReference type="GO" id="GO:0006325">
    <property type="term" value="P:chromatin organization"/>
    <property type="evidence" value="ECO:0007669"/>
    <property type="project" value="UniProtKB-KW"/>
</dbReference>
<dbReference type="PANTHER" id="PTHR10880">
    <property type="entry name" value="MORTALITY FACTOR 4-LIKE PROTEIN"/>
    <property type="match status" value="1"/>
</dbReference>
<dbReference type="AlphaFoldDB" id="A0A5J4UQW8"/>
<evidence type="ECO:0000256" key="6">
    <source>
        <dbReference type="SAM" id="MobiDB-lite"/>
    </source>
</evidence>
<dbReference type="Gene3D" id="2.30.30.140">
    <property type="match status" value="1"/>
</dbReference>
<name>A0A5J4UQW8_9EUKA</name>
<evidence type="ECO:0000256" key="5">
    <source>
        <dbReference type="ARBA" id="ARBA00023242"/>
    </source>
</evidence>
<dbReference type="PANTHER" id="PTHR10880:SF15">
    <property type="entry name" value="MSL COMPLEX SUBUNIT 3"/>
    <property type="match status" value="1"/>
</dbReference>
<evidence type="ECO:0000256" key="3">
    <source>
        <dbReference type="ARBA" id="ARBA00023015"/>
    </source>
</evidence>
<dbReference type="InterPro" id="IPR026541">
    <property type="entry name" value="MRG_dom"/>
</dbReference>
<evidence type="ECO:0000313" key="10">
    <source>
        <dbReference type="Proteomes" id="UP000324800"/>
    </source>
</evidence>
<evidence type="ECO:0008006" key="11">
    <source>
        <dbReference type="Google" id="ProtNLM"/>
    </source>
</evidence>
<comment type="caution">
    <text evidence="9">The sequence shown here is derived from an EMBL/GenBank/DDBJ whole genome shotgun (WGS) entry which is preliminary data.</text>
</comment>
<feature type="region of interest" description="Disordered" evidence="6">
    <location>
        <begin position="80"/>
        <end position="110"/>
    </location>
</feature>
<accession>A0A5J4UQW8</accession>
<dbReference type="InterPro" id="IPR053820">
    <property type="entry name" value="MSL3_chromo-like"/>
</dbReference>
<keyword evidence="5" id="KW-0539">Nucleus</keyword>
<dbReference type="OrthoDB" id="124855at2759"/>
<dbReference type="Pfam" id="PF05712">
    <property type="entry name" value="MRG"/>
    <property type="match status" value="1"/>
</dbReference>
<evidence type="ECO:0000256" key="4">
    <source>
        <dbReference type="ARBA" id="ARBA00023163"/>
    </source>
</evidence>
<sequence length="296" mass="33932">MTIISQPQSLAVPKYDIGEKVFSWSFSALYKAEVVNIIQSDDGSQPYYVVHYAGWGPKWNETVPEANILEITPESEALHKSTQQAAKKKLKEEQQKKQQKQQLKAKRERARKDARKFGFIDGAGTSGEKMRLEMDDAALAFALRDFCGSCNNELAKYIVDDENEKYELPFIPSVRKILDTFTIISCDKYAQKCADLICSTFNTNYKIEGAQEAEIVSNDYINTFTLQIAKQGLWDACDVYGGLHLLRILYALPQYITPSDLLKQDPLFHDHLPSLLGRIIRYMDDYRDFIFVQQRI</sequence>
<gene>
    <name evidence="9" type="ORF">EZS28_031974</name>
</gene>
<evidence type="ECO:0000256" key="2">
    <source>
        <dbReference type="ARBA" id="ARBA00022853"/>
    </source>
</evidence>
<dbReference type="InterPro" id="IPR008676">
    <property type="entry name" value="MRG"/>
</dbReference>
<dbReference type="InterPro" id="IPR016197">
    <property type="entry name" value="Chromo-like_dom_sf"/>
</dbReference>
<evidence type="ECO:0000313" key="9">
    <source>
        <dbReference type="EMBL" id="KAA6372500.1"/>
    </source>
</evidence>
<keyword evidence="2" id="KW-0156">Chromatin regulator</keyword>
<dbReference type="GO" id="GO:0005634">
    <property type="term" value="C:nucleus"/>
    <property type="evidence" value="ECO:0007669"/>
    <property type="project" value="UniProtKB-SubCell"/>
</dbReference>
<dbReference type="Gene3D" id="1.10.274.30">
    <property type="entry name" value="MRG domain"/>
    <property type="match status" value="1"/>
</dbReference>
<evidence type="ECO:0000256" key="1">
    <source>
        <dbReference type="ARBA" id="ARBA00004123"/>
    </source>
</evidence>
<evidence type="ECO:0000259" key="7">
    <source>
        <dbReference type="Pfam" id="PF05712"/>
    </source>
</evidence>
<feature type="domain" description="MRG" evidence="7">
    <location>
        <begin position="205"/>
        <end position="293"/>
    </location>
</feature>
<dbReference type="GO" id="GO:0006355">
    <property type="term" value="P:regulation of DNA-templated transcription"/>
    <property type="evidence" value="ECO:0007669"/>
    <property type="project" value="InterPro"/>
</dbReference>
<comment type="subcellular location">
    <subcellularLocation>
        <location evidence="1">Nucleus</location>
    </subcellularLocation>
</comment>
<protein>
    <recommendedName>
        <fullName evidence="11">MRG domain-containing protein</fullName>
    </recommendedName>
</protein>
<reference evidence="9 10" key="1">
    <citation type="submission" date="2019-03" db="EMBL/GenBank/DDBJ databases">
        <title>Single cell metagenomics reveals metabolic interactions within the superorganism composed of flagellate Streblomastix strix and complex community of Bacteroidetes bacteria on its surface.</title>
        <authorList>
            <person name="Treitli S.C."/>
            <person name="Kolisko M."/>
            <person name="Husnik F."/>
            <person name="Keeling P."/>
            <person name="Hampl V."/>
        </authorList>
    </citation>
    <scope>NUCLEOTIDE SEQUENCE [LARGE SCALE GENOMIC DNA]</scope>
    <source>
        <strain evidence="9">ST1C</strain>
    </source>
</reference>
<organism evidence="9 10">
    <name type="scientific">Streblomastix strix</name>
    <dbReference type="NCBI Taxonomy" id="222440"/>
    <lineage>
        <taxon>Eukaryota</taxon>
        <taxon>Metamonada</taxon>
        <taxon>Preaxostyla</taxon>
        <taxon>Oxymonadida</taxon>
        <taxon>Streblomastigidae</taxon>
        <taxon>Streblomastix</taxon>
    </lineage>
</organism>
<keyword evidence="3" id="KW-0805">Transcription regulation</keyword>